<gene>
    <name evidence="1" type="ORF">ATO11_10400</name>
</gene>
<protein>
    <recommendedName>
        <fullName evidence="3">DUF1800 domain-containing protein</fullName>
    </recommendedName>
</protein>
<dbReference type="AlphaFoldDB" id="A0A0L1JPB3"/>
<comment type="caution">
    <text evidence="1">The sequence shown here is derived from an EMBL/GenBank/DDBJ whole genome shotgun (WGS) entry which is preliminary data.</text>
</comment>
<name>A0A0L1JPB3_9RHOB</name>
<dbReference type="Pfam" id="PF08811">
    <property type="entry name" value="DUF1800"/>
    <property type="match status" value="1"/>
</dbReference>
<dbReference type="EMBL" id="AQQZ01000004">
    <property type="protein sequence ID" value="KNG93610.1"/>
    <property type="molecule type" value="Genomic_DNA"/>
</dbReference>
<proteinExistence type="predicted"/>
<dbReference type="PATRIC" id="fig|1317121.7.peg.2758"/>
<reference evidence="1 2" key="1">
    <citation type="journal article" date="2015" name="Int. J. Syst. Evol. Microbiol.">
        <title>Aestuariivita atlantica sp. nov., isolated from deep sea sediment of the Atlantic Ocean.</title>
        <authorList>
            <person name="Li G."/>
            <person name="Lai Q."/>
            <person name="Du Y."/>
            <person name="Liu X."/>
            <person name="Sun F."/>
            <person name="Shao Z."/>
        </authorList>
    </citation>
    <scope>NUCLEOTIDE SEQUENCE [LARGE SCALE GENOMIC DNA]</scope>
    <source>
        <strain evidence="1 2">22II-S11-z3</strain>
    </source>
</reference>
<evidence type="ECO:0000313" key="2">
    <source>
        <dbReference type="Proteomes" id="UP000036938"/>
    </source>
</evidence>
<dbReference type="InterPro" id="IPR014917">
    <property type="entry name" value="DUF1800"/>
</dbReference>
<sequence>MAFQPVTAAIRFGCGLSPVVAPPADLASLFEQIVGPDEMAAAYPLMEFDAFQAEILEYRDLVRARRKARGTDGFQARRKAANVFRKNIRQRQMRWLQTHMLRRVDTRQGLRERLVAFWADHFTAQGKGGIARWGTTPYVETSIRPHVAGSFADMLVDVVTAPLMLMYLDQDRSIGPNSQMGIVRRNKGRPSGLNENLAREVLELHTLGVNGPYTQDDVRQLAELFTGMSFQPEVGFNFRKPLAEPGTETVMGKTYGGSDEHFSHVEEALRDIAAHPATAAHIARKLVVHFVSDTPDPAHVAHVEARFNETGGNLAEVTAALIEHPAAWETERPNVKQPFEFVSSSLRALAVPAAAFEPLNERQSQALLATPLAQMGQVWERPAGPDGFPEQDDAWITPQGLAARLNWAVTVPRILMGDLPDPRAFVDTALGPRATDAVRFAARASESVHEGVALILSSPAFQRL</sequence>
<organism evidence="1 2">
    <name type="scientific">Pseudaestuariivita atlantica</name>
    <dbReference type="NCBI Taxonomy" id="1317121"/>
    <lineage>
        <taxon>Bacteria</taxon>
        <taxon>Pseudomonadati</taxon>
        <taxon>Pseudomonadota</taxon>
        <taxon>Alphaproteobacteria</taxon>
        <taxon>Rhodobacterales</taxon>
        <taxon>Paracoccaceae</taxon>
        <taxon>Pseudaestuariivita</taxon>
    </lineage>
</organism>
<keyword evidence="2" id="KW-1185">Reference proteome</keyword>
<dbReference type="OrthoDB" id="9772295at2"/>
<accession>A0A0L1JPB3</accession>
<dbReference type="RefSeq" id="WP_050530802.1">
    <property type="nucleotide sequence ID" value="NZ_AQQZ01000004.1"/>
</dbReference>
<evidence type="ECO:0008006" key="3">
    <source>
        <dbReference type="Google" id="ProtNLM"/>
    </source>
</evidence>
<dbReference type="STRING" id="1317121.ATO11_10400"/>
<dbReference type="Proteomes" id="UP000036938">
    <property type="component" value="Unassembled WGS sequence"/>
</dbReference>
<evidence type="ECO:0000313" key="1">
    <source>
        <dbReference type="EMBL" id="KNG93610.1"/>
    </source>
</evidence>